<feature type="non-terminal residue" evidence="1">
    <location>
        <position position="1"/>
    </location>
</feature>
<dbReference type="EMBL" id="SNRW01029277">
    <property type="protein sequence ID" value="KAA6358842.1"/>
    <property type="molecule type" value="Genomic_DNA"/>
</dbReference>
<name>A0A5J4TLV4_9EUKA</name>
<reference evidence="1 2" key="1">
    <citation type="submission" date="2019-03" db="EMBL/GenBank/DDBJ databases">
        <title>Single cell metagenomics reveals metabolic interactions within the superorganism composed of flagellate Streblomastix strix and complex community of Bacteroidetes bacteria on its surface.</title>
        <authorList>
            <person name="Treitli S.C."/>
            <person name="Kolisko M."/>
            <person name="Husnik F."/>
            <person name="Keeling P."/>
            <person name="Hampl V."/>
        </authorList>
    </citation>
    <scope>NUCLEOTIDE SEQUENCE [LARGE SCALE GENOMIC DNA]</scope>
    <source>
        <strain evidence="1">ST1C</strain>
    </source>
</reference>
<organism evidence="1 2">
    <name type="scientific">Streblomastix strix</name>
    <dbReference type="NCBI Taxonomy" id="222440"/>
    <lineage>
        <taxon>Eukaryota</taxon>
        <taxon>Metamonada</taxon>
        <taxon>Preaxostyla</taxon>
        <taxon>Oxymonadida</taxon>
        <taxon>Streblomastigidae</taxon>
        <taxon>Streblomastix</taxon>
    </lineage>
</organism>
<dbReference type="Proteomes" id="UP000324800">
    <property type="component" value="Unassembled WGS sequence"/>
</dbReference>
<dbReference type="AlphaFoldDB" id="A0A5J4TLV4"/>
<feature type="non-terminal residue" evidence="1">
    <location>
        <position position="171"/>
    </location>
</feature>
<evidence type="ECO:0000313" key="1">
    <source>
        <dbReference type="EMBL" id="KAA6358842.1"/>
    </source>
</evidence>
<accession>A0A5J4TLV4</accession>
<sequence length="171" mass="19346">GRAEETLGVALPQQEDWPSADNAIFAVSANTHLITLIDEKPVSQNCDYCIKRRENEDIIQFEEERLHLHMNKIITQGLHSSSNQTHIISQTSHILHSPSLIHASTFMVLLQGHENNIPGNDISGCCKFLCSCSVDGTFLVWMIELPMHPPMWFKSRDVTKQGKRSGLQREK</sequence>
<gene>
    <name evidence="1" type="ORF">EZS28_045631</name>
</gene>
<evidence type="ECO:0000313" key="2">
    <source>
        <dbReference type="Proteomes" id="UP000324800"/>
    </source>
</evidence>
<dbReference type="OrthoDB" id="5591786at2759"/>
<comment type="caution">
    <text evidence="1">The sequence shown here is derived from an EMBL/GenBank/DDBJ whole genome shotgun (WGS) entry which is preliminary data.</text>
</comment>
<proteinExistence type="predicted"/>
<protein>
    <submittedName>
        <fullName evidence="1">Uncharacterized protein</fullName>
    </submittedName>
</protein>